<evidence type="ECO:0000313" key="3">
    <source>
        <dbReference type="EMBL" id="NER14251.1"/>
    </source>
</evidence>
<dbReference type="Pfam" id="PF06580">
    <property type="entry name" value="His_kinase"/>
    <property type="match status" value="1"/>
</dbReference>
<sequence>MLGKTDTIINRRFIAFIAAFYFMACFLDILGMSFQKFNKLALNTWGWGRLLSSSLANYTSKFVFIVLAVLFTAYLIRKKVKLVPSILIHTVISIILSFYSTVFIFSMNKFVYGDDVDFTWVSIYSRGIFSFSFNFFVYFSIIIMVYAYNYFRNQKEYQVKEARLRTQLLDSKIRALQSQLQPHFLFNALNDISSLIDIDTKRSQDAIADLSEMLRSTLNLKDVKQISLREELDLLEKYIDIEKIRYAEKISFKMEVSPDLLNIKVPPLLLQPIVENSIRHGFSYEHDKLMISIRVSEENGSIRFELENNGKAVNENEITYGTGITNILERMDTLYDGRFFFEMKNSAGEGVITIIKIPSIKEREQ</sequence>
<evidence type="ECO:0000256" key="1">
    <source>
        <dbReference type="SAM" id="Phobius"/>
    </source>
</evidence>
<keyword evidence="1" id="KW-1133">Transmembrane helix</keyword>
<dbReference type="InterPro" id="IPR036890">
    <property type="entry name" value="HATPase_C_sf"/>
</dbReference>
<dbReference type="GO" id="GO:0000155">
    <property type="term" value="F:phosphorelay sensor kinase activity"/>
    <property type="evidence" value="ECO:0007669"/>
    <property type="project" value="InterPro"/>
</dbReference>
<dbReference type="InterPro" id="IPR010559">
    <property type="entry name" value="Sig_transdc_His_kin_internal"/>
</dbReference>
<proteinExistence type="predicted"/>
<keyword evidence="1" id="KW-0812">Transmembrane</keyword>
<keyword evidence="1" id="KW-0472">Membrane</keyword>
<name>A0A6P0ULM9_9FLAO</name>
<dbReference type="GO" id="GO:0016020">
    <property type="term" value="C:membrane"/>
    <property type="evidence" value="ECO:0007669"/>
    <property type="project" value="InterPro"/>
</dbReference>
<feature type="domain" description="Signal transduction histidine kinase internal region" evidence="2">
    <location>
        <begin position="172"/>
        <end position="249"/>
    </location>
</feature>
<reference evidence="3 4" key="1">
    <citation type="submission" date="2020-01" db="EMBL/GenBank/DDBJ databases">
        <title>Leptobacterium flavescens.</title>
        <authorList>
            <person name="Wang G."/>
        </authorList>
    </citation>
    <scope>NUCLEOTIDE SEQUENCE [LARGE SCALE GENOMIC DNA]</scope>
    <source>
        <strain evidence="3 4">KCTC 22160</strain>
    </source>
</reference>
<accession>A0A6P0ULM9</accession>
<dbReference type="Gene3D" id="3.30.565.10">
    <property type="entry name" value="Histidine kinase-like ATPase, C-terminal domain"/>
    <property type="match status" value="1"/>
</dbReference>
<protein>
    <recommendedName>
        <fullName evidence="2">Signal transduction histidine kinase internal region domain-containing protein</fullName>
    </recommendedName>
</protein>
<dbReference type="SUPFAM" id="SSF55874">
    <property type="entry name" value="ATPase domain of HSP90 chaperone/DNA topoisomerase II/histidine kinase"/>
    <property type="match status" value="1"/>
</dbReference>
<dbReference type="RefSeq" id="WP_163607543.1">
    <property type="nucleotide sequence ID" value="NZ_JAABOO010000003.1"/>
</dbReference>
<feature type="transmembrane region" description="Helical" evidence="1">
    <location>
        <begin position="127"/>
        <end position="148"/>
    </location>
</feature>
<organism evidence="3 4">
    <name type="scientific">Leptobacterium flavescens</name>
    <dbReference type="NCBI Taxonomy" id="472055"/>
    <lineage>
        <taxon>Bacteria</taxon>
        <taxon>Pseudomonadati</taxon>
        <taxon>Bacteroidota</taxon>
        <taxon>Flavobacteriia</taxon>
        <taxon>Flavobacteriales</taxon>
        <taxon>Flavobacteriaceae</taxon>
        <taxon>Leptobacterium</taxon>
    </lineage>
</organism>
<feature type="transmembrane region" description="Helical" evidence="1">
    <location>
        <begin position="55"/>
        <end position="74"/>
    </location>
</feature>
<dbReference type="PANTHER" id="PTHR34220:SF7">
    <property type="entry name" value="SENSOR HISTIDINE KINASE YPDA"/>
    <property type="match status" value="1"/>
</dbReference>
<evidence type="ECO:0000259" key="2">
    <source>
        <dbReference type="Pfam" id="PF06580"/>
    </source>
</evidence>
<dbReference type="EMBL" id="JAABOO010000003">
    <property type="protein sequence ID" value="NER14251.1"/>
    <property type="molecule type" value="Genomic_DNA"/>
</dbReference>
<keyword evidence="4" id="KW-1185">Reference proteome</keyword>
<feature type="transmembrane region" description="Helical" evidence="1">
    <location>
        <begin position="12"/>
        <end position="35"/>
    </location>
</feature>
<evidence type="ECO:0000313" key="4">
    <source>
        <dbReference type="Proteomes" id="UP000468581"/>
    </source>
</evidence>
<dbReference type="AlphaFoldDB" id="A0A6P0ULM9"/>
<dbReference type="InterPro" id="IPR050640">
    <property type="entry name" value="Bact_2-comp_sensor_kinase"/>
</dbReference>
<gene>
    <name evidence="3" type="ORF">GWK08_12430</name>
</gene>
<dbReference type="PANTHER" id="PTHR34220">
    <property type="entry name" value="SENSOR HISTIDINE KINASE YPDA"/>
    <property type="match status" value="1"/>
</dbReference>
<comment type="caution">
    <text evidence="3">The sequence shown here is derived from an EMBL/GenBank/DDBJ whole genome shotgun (WGS) entry which is preliminary data.</text>
</comment>
<feature type="transmembrane region" description="Helical" evidence="1">
    <location>
        <begin position="86"/>
        <end position="107"/>
    </location>
</feature>
<dbReference type="Proteomes" id="UP000468581">
    <property type="component" value="Unassembled WGS sequence"/>
</dbReference>